<evidence type="ECO:0000313" key="2">
    <source>
        <dbReference type="Proteomes" id="UP000000268"/>
    </source>
</evidence>
<name>B0CBP1_ACAM1</name>
<evidence type="ECO:0000313" key="1">
    <source>
        <dbReference type="EMBL" id="ABW29159.1"/>
    </source>
</evidence>
<gene>
    <name evidence="1" type="ordered locus">AM1_4179</name>
</gene>
<dbReference type="STRING" id="329726.AM1_4179"/>
<dbReference type="Proteomes" id="UP000000268">
    <property type="component" value="Chromosome"/>
</dbReference>
<sequence length="55" mass="6469">MRLLQRVTLSRLPIRKLKRPGYGRAGEELNYSGKGFILKNLGFVRIYPFYLKLNL</sequence>
<accession>B0CBP1</accession>
<dbReference type="HOGENOM" id="CLU_3021197_0_0_3"/>
<protein>
    <submittedName>
        <fullName evidence="1">Uncharacterized protein</fullName>
    </submittedName>
</protein>
<reference evidence="1 2" key="1">
    <citation type="journal article" date="2008" name="Proc. Natl. Acad. Sci. U.S.A.">
        <title>Niche adaptation and genome expansion in the chlorophyll d-producing cyanobacterium Acaryochloris marina.</title>
        <authorList>
            <person name="Swingley W.D."/>
            <person name="Chen M."/>
            <person name="Cheung P.C."/>
            <person name="Conrad A.L."/>
            <person name="Dejesa L.C."/>
            <person name="Hao J."/>
            <person name="Honchak B.M."/>
            <person name="Karbach L.E."/>
            <person name="Kurdoglu A."/>
            <person name="Lahiri S."/>
            <person name="Mastrian S.D."/>
            <person name="Miyashita H."/>
            <person name="Page L."/>
            <person name="Ramakrishna P."/>
            <person name="Satoh S."/>
            <person name="Sattley W.M."/>
            <person name="Shimada Y."/>
            <person name="Taylor H.L."/>
            <person name="Tomo T."/>
            <person name="Tsuchiya T."/>
            <person name="Wang Z.T."/>
            <person name="Raymond J."/>
            <person name="Mimuro M."/>
            <person name="Blankenship R.E."/>
            <person name="Touchman J.W."/>
        </authorList>
    </citation>
    <scope>NUCLEOTIDE SEQUENCE [LARGE SCALE GENOMIC DNA]</scope>
    <source>
        <strain evidence="2">MBIC 11017</strain>
    </source>
</reference>
<organism evidence="1 2">
    <name type="scientific">Acaryochloris marina (strain MBIC 11017)</name>
    <dbReference type="NCBI Taxonomy" id="329726"/>
    <lineage>
        <taxon>Bacteria</taxon>
        <taxon>Bacillati</taxon>
        <taxon>Cyanobacteriota</taxon>
        <taxon>Cyanophyceae</taxon>
        <taxon>Acaryochloridales</taxon>
        <taxon>Acaryochloridaceae</taxon>
        <taxon>Acaryochloris</taxon>
    </lineage>
</organism>
<proteinExistence type="predicted"/>
<keyword evidence="2" id="KW-1185">Reference proteome</keyword>
<dbReference type="EMBL" id="CP000828">
    <property type="protein sequence ID" value="ABW29159.1"/>
    <property type="molecule type" value="Genomic_DNA"/>
</dbReference>
<dbReference type="KEGG" id="amr:AM1_4179"/>
<dbReference type="AlphaFoldDB" id="B0CBP1"/>